<comment type="caution">
    <text evidence="3">The sequence shown here is derived from an EMBL/GenBank/DDBJ whole genome shotgun (WGS) entry which is preliminary data.</text>
</comment>
<dbReference type="InterPro" id="IPR044946">
    <property type="entry name" value="Restrct_endonuc_typeI_TRD_sf"/>
</dbReference>
<gene>
    <name evidence="3" type="ORF">P7D39_13410</name>
</gene>
<keyword evidence="3" id="KW-0540">Nuclease</keyword>
<name>A0ABU3ET04_9ENTE</name>
<reference evidence="3 4" key="1">
    <citation type="submission" date="2023-03" db="EMBL/GenBank/DDBJ databases">
        <authorList>
            <person name="Shen W."/>
            <person name="Cai J."/>
        </authorList>
    </citation>
    <scope>NUCLEOTIDE SEQUENCE [LARGE SCALE GENOMIC DNA]</scope>
    <source>
        <strain evidence="3 4">P72-2</strain>
    </source>
</reference>
<dbReference type="Gene3D" id="3.90.220.20">
    <property type="entry name" value="DNA methylase specificity domains"/>
    <property type="match status" value="1"/>
</dbReference>
<dbReference type="EMBL" id="JARPYR010000045">
    <property type="protein sequence ID" value="MDT2597997.1"/>
    <property type="molecule type" value="Genomic_DNA"/>
</dbReference>
<keyword evidence="1" id="KW-0680">Restriction system</keyword>
<proteinExistence type="predicted"/>
<keyword evidence="2" id="KW-0238">DNA-binding</keyword>
<keyword evidence="4" id="KW-1185">Reference proteome</keyword>
<accession>A0ABU3ET04</accession>
<keyword evidence="3" id="KW-0255">Endonuclease</keyword>
<evidence type="ECO:0000313" key="4">
    <source>
        <dbReference type="Proteomes" id="UP001256547"/>
    </source>
</evidence>
<keyword evidence="3" id="KW-0378">Hydrolase</keyword>
<dbReference type="PANTHER" id="PTHR30408">
    <property type="entry name" value="TYPE-1 RESTRICTION ENZYME ECOKI SPECIFICITY PROTEIN"/>
    <property type="match status" value="1"/>
</dbReference>
<dbReference type="PANTHER" id="PTHR30408:SF13">
    <property type="entry name" value="TYPE I RESTRICTION ENZYME HINDI SPECIFICITY SUBUNIT"/>
    <property type="match status" value="1"/>
</dbReference>
<dbReference type="InterPro" id="IPR052021">
    <property type="entry name" value="Type-I_RS_S_subunit"/>
</dbReference>
<organism evidence="3 4">
    <name type="scientific">Enterococcus dongliensis</name>
    <dbReference type="NCBI Taxonomy" id="2559925"/>
    <lineage>
        <taxon>Bacteria</taxon>
        <taxon>Bacillati</taxon>
        <taxon>Bacillota</taxon>
        <taxon>Bacilli</taxon>
        <taxon>Lactobacillales</taxon>
        <taxon>Enterococcaceae</taxon>
        <taxon>Enterococcus</taxon>
    </lineage>
</organism>
<dbReference type="GO" id="GO:0004519">
    <property type="term" value="F:endonuclease activity"/>
    <property type="evidence" value="ECO:0007669"/>
    <property type="project" value="UniProtKB-KW"/>
</dbReference>
<sequence length="188" mass="20582">MAMAIFDDIFPNVSSGNSKIGKYIVPKRGKGLLSKDAIDGVVPVIAGGLQPATYHNVANTMAPVITISASGANAGYINLWSVPVWSSDSSFIDKSMTNDVYFWYIMLKKRQQEIYDSQTGSAQPHIYPKHIDAMPTIALSDELISSFTEQVTSMFEQIGNNLDEIKVLQDCRDALLPKLMSGELSVTD</sequence>
<evidence type="ECO:0000256" key="1">
    <source>
        <dbReference type="ARBA" id="ARBA00022747"/>
    </source>
</evidence>
<evidence type="ECO:0000256" key="2">
    <source>
        <dbReference type="ARBA" id="ARBA00023125"/>
    </source>
</evidence>
<dbReference type="Proteomes" id="UP001256547">
    <property type="component" value="Unassembled WGS sequence"/>
</dbReference>
<dbReference type="CDD" id="cd17291">
    <property type="entry name" value="RMtype1_S_MgeORF438P-TRD-CR_like"/>
    <property type="match status" value="1"/>
</dbReference>
<dbReference type="SUPFAM" id="SSF116734">
    <property type="entry name" value="DNA methylase specificity domain"/>
    <property type="match status" value="1"/>
</dbReference>
<protein>
    <submittedName>
        <fullName evidence="3">Restriction endonuclease subunit S</fullName>
    </submittedName>
</protein>
<evidence type="ECO:0000313" key="3">
    <source>
        <dbReference type="EMBL" id="MDT2597997.1"/>
    </source>
</evidence>